<dbReference type="CDD" id="cd13732">
    <property type="entry name" value="HFD_CENP-W"/>
    <property type="match status" value="1"/>
</dbReference>
<gene>
    <name evidence="8" type="primary">CENPW</name>
</gene>
<dbReference type="InterPro" id="IPR052484">
    <property type="entry name" value="CENP-W/WIP1"/>
</dbReference>
<dbReference type="GeneTree" id="ENSGT00390000010369"/>
<dbReference type="Gene3D" id="1.10.20.10">
    <property type="entry name" value="Histone, subunit A"/>
    <property type="match status" value="1"/>
</dbReference>
<evidence type="ECO:0000313" key="8">
    <source>
        <dbReference type="Ensembl" id="ENSSPUP00000004672.1"/>
    </source>
</evidence>
<keyword evidence="6" id="KW-0137">Centromere</keyword>
<dbReference type="PANTHER" id="PTHR34832:SF1">
    <property type="entry name" value="CENTROMERE PROTEIN W"/>
    <property type="match status" value="1"/>
</dbReference>
<dbReference type="GO" id="GO:0051382">
    <property type="term" value="P:kinetochore assembly"/>
    <property type="evidence" value="ECO:0007669"/>
    <property type="project" value="Ensembl"/>
</dbReference>
<sequence>MKRTAPRTTLRRLMKQEKPHLRMAANTDLLVHLNVLLFLRRLAEETRAKAFEDKSKIIKPQHAVAAAKVIKLKSRGSCRGRCASKR</sequence>
<organism evidence="8 9">
    <name type="scientific">Sphenodon punctatus</name>
    <name type="common">Tuatara</name>
    <name type="synonym">Hatteria punctata</name>
    <dbReference type="NCBI Taxonomy" id="8508"/>
    <lineage>
        <taxon>Eukaryota</taxon>
        <taxon>Metazoa</taxon>
        <taxon>Chordata</taxon>
        <taxon>Craniata</taxon>
        <taxon>Vertebrata</taxon>
        <taxon>Euteleostomi</taxon>
        <taxon>Lepidosauria</taxon>
        <taxon>Sphenodontia</taxon>
        <taxon>Sphenodontidae</taxon>
        <taxon>Sphenodon</taxon>
    </lineage>
</organism>
<name>A0A8D0GFX2_SPHPU</name>
<dbReference type="InterPro" id="IPR028847">
    <property type="entry name" value="CENP-W"/>
</dbReference>
<dbReference type="PANTHER" id="PTHR34832">
    <property type="entry name" value="CENTROMERE PROTEIN W"/>
    <property type="match status" value="1"/>
</dbReference>
<keyword evidence="5" id="KW-0539">Nucleus</keyword>
<comment type="similarity">
    <text evidence="7">Belongs to the CENP-W/WIP1 family.</text>
</comment>
<keyword evidence="3" id="KW-0158">Chromosome</keyword>
<evidence type="ECO:0000256" key="4">
    <source>
        <dbReference type="ARBA" id="ARBA00022838"/>
    </source>
</evidence>
<evidence type="ECO:0000256" key="7">
    <source>
        <dbReference type="ARBA" id="ARBA00038432"/>
    </source>
</evidence>
<dbReference type="Proteomes" id="UP000694392">
    <property type="component" value="Unplaced"/>
</dbReference>
<dbReference type="GO" id="GO:0000939">
    <property type="term" value="C:inner kinetochore"/>
    <property type="evidence" value="ECO:0007669"/>
    <property type="project" value="Ensembl"/>
</dbReference>
<reference evidence="8" key="1">
    <citation type="submission" date="2025-08" db="UniProtKB">
        <authorList>
            <consortium name="Ensembl"/>
        </authorList>
    </citation>
    <scope>IDENTIFICATION</scope>
</reference>
<dbReference type="Ensembl" id="ENSSPUT00000004959.1">
    <property type="protein sequence ID" value="ENSSPUP00000004672.1"/>
    <property type="gene ID" value="ENSSPUG00000003596.1"/>
</dbReference>
<dbReference type="GO" id="GO:0005654">
    <property type="term" value="C:nucleoplasm"/>
    <property type="evidence" value="ECO:0007669"/>
    <property type="project" value="Ensembl"/>
</dbReference>
<dbReference type="GO" id="GO:0007059">
    <property type="term" value="P:chromosome segregation"/>
    <property type="evidence" value="ECO:0007669"/>
    <property type="project" value="Ensembl"/>
</dbReference>
<protein>
    <submittedName>
        <fullName evidence="8">Centromere protein W</fullName>
    </submittedName>
</protein>
<evidence type="ECO:0000256" key="6">
    <source>
        <dbReference type="ARBA" id="ARBA00023328"/>
    </source>
</evidence>
<dbReference type="SUPFAM" id="SSF47113">
    <property type="entry name" value="Histone-fold"/>
    <property type="match status" value="1"/>
</dbReference>
<dbReference type="Pfam" id="PF15510">
    <property type="entry name" value="CENP-W"/>
    <property type="match status" value="1"/>
</dbReference>
<evidence type="ECO:0000256" key="5">
    <source>
        <dbReference type="ARBA" id="ARBA00023242"/>
    </source>
</evidence>
<evidence type="ECO:0000256" key="3">
    <source>
        <dbReference type="ARBA" id="ARBA00022454"/>
    </source>
</evidence>
<evidence type="ECO:0000256" key="2">
    <source>
        <dbReference type="ARBA" id="ARBA00004629"/>
    </source>
</evidence>
<evidence type="ECO:0000313" key="9">
    <source>
        <dbReference type="Proteomes" id="UP000694392"/>
    </source>
</evidence>
<dbReference type="GO" id="GO:0046982">
    <property type="term" value="F:protein heterodimerization activity"/>
    <property type="evidence" value="ECO:0007669"/>
    <property type="project" value="InterPro"/>
</dbReference>
<keyword evidence="4" id="KW-0995">Kinetochore</keyword>
<dbReference type="GO" id="GO:0000278">
    <property type="term" value="P:mitotic cell cycle"/>
    <property type="evidence" value="ECO:0007669"/>
    <property type="project" value="Ensembl"/>
</dbReference>
<dbReference type="GO" id="GO:0003677">
    <property type="term" value="F:DNA binding"/>
    <property type="evidence" value="ECO:0007669"/>
    <property type="project" value="InterPro"/>
</dbReference>
<dbReference type="AlphaFoldDB" id="A0A8D0GFX2"/>
<reference evidence="8" key="2">
    <citation type="submission" date="2025-09" db="UniProtKB">
        <authorList>
            <consortium name="Ensembl"/>
        </authorList>
    </citation>
    <scope>IDENTIFICATION</scope>
</reference>
<dbReference type="InterPro" id="IPR009072">
    <property type="entry name" value="Histone-fold"/>
</dbReference>
<accession>A0A8D0GFX2</accession>
<keyword evidence="9" id="KW-1185">Reference proteome</keyword>
<evidence type="ECO:0000256" key="1">
    <source>
        <dbReference type="ARBA" id="ARBA00004123"/>
    </source>
</evidence>
<proteinExistence type="inferred from homology"/>
<comment type="subcellular location">
    <subcellularLocation>
        <location evidence="2">Chromosome</location>
        <location evidence="2">Centromere</location>
        <location evidence="2">Kinetochore</location>
    </subcellularLocation>
    <subcellularLocation>
        <location evidence="1">Nucleus</location>
    </subcellularLocation>
</comment>
<dbReference type="OMA" id="IIKKDHV"/>